<accession>A0A511Z1F9</accession>
<sequence length="348" mass="36355">METPVAGTTSTRPGRTGAPTIRQVAALAGVSRATASRVINGGHLVSEEARKAVEAAIAELKFVPNPVARSLATRRTGSVALIVPEPNRRLLTDPFFAGIVDGLSMALEHEGLQMVLLIARDAASARKAGRYAITGHVNGAVVASHHRDDGLNRALVSSGLPTVFIGRPLDLPVSHYVDTDNTGGARLATQHLVQRGCRRIGTIAGPGDMTAGLDRLVGWREALAAAGMPDDAVEFGDFTARSGAEAMERLLDRVPDLDAVFVANDLMASGAMLALTARGLSVPDDVAVFGFDDIGVAESTDPPLSTVVQPLADMAARAGTLLAAMLRDEPVPTEPALFSPRLVLRESA</sequence>
<proteinExistence type="predicted"/>
<evidence type="ECO:0000259" key="4">
    <source>
        <dbReference type="PROSITE" id="PS50932"/>
    </source>
</evidence>
<dbReference type="InterPro" id="IPR010982">
    <property type="entry name" value="Lambda_DNA-bd_dom_sf"/>
</dbReference>
<organism evidence="5 6">
    <name type="scientific">Actinotalea fermentans</name>
    <dbReference type="NCBI Taxonomy" id="43671"/>
    <lineage>
        <taxon>Bacteria</taxon>
        <taxon>Bacillati</taxon>
        <taxon>Actinomycetota</taxon>
        <taxon>Actinomycetes</taxon>
        <taxon>Micrococcales</taxon>
        <taxon>Cellulomonadaceae</taxon>
        <taxon>Actinotalea</taxon>
    </lineage>
</organism>
<comment type="caution">
    <text evidence="5">The sequence shown here is derived from an EMBL/GenBank/DDBJ whole genome shotgun (WGS) entry which is preliminary data.</text>
</comment>
<dbReference type="InterPro" id="IPR046335">
    <property type="entry name" value="LacI/GalR-like_sensor"/>
</dbReference>
<dbReference type="InterPro" id="IPR000843">
    <property type="entry name" value="HTH_LacI"/>
</dbReference>
<dbReference type="Proteomes" id="UP000321484">
    <property type="component" value="Unassembled WGS sequence"/>
</dbReference>
<reference evidence="5 6" key="1">
    <citation type="submission" date="2019-07" db="EMBL/GenBank/DDBJ databases">
        <title>Whole genome shotgun sequence of Actinotalea fermentans NBRC 105374.</title>
        <authorList>
            <person name="Hosoyama A."/>
            <person name="Uohara A."/>
            <person name="Ohji S."/>
            <person name="Ichikawa N."/>
        </authorList>
    </citation>
    <scope>NUCLEOTIDE SEQUENCE [LARGE SCALE GENOMIC DNA]</scope>
    <source>
        <strain evidence="5 6">NBRC 105374</strain>
    </source>
</reference>
<dbReference type="SUPFAM" id="SSF47413">
    <property type="entry name" value="lambda repressor-like DNA-binding domains"/>
    <property type="match status" value="1"/>
</dbReference>
<dbReference type="PROSITE" id="PS50932">
    <property type="entry name" value="HTH_LACI_2"/>
    <property type="match status" value="1"/>
</dbReference>
<dbReference type="InterPro" id="IPR028082">
    <property type="entry name" value="Peripla_BP_I"/>
</dbReference>
<dbReference type="Pfam" id="PF13377">
    <property type="entry name" value="Peripla_BP_3"/>
    <property type="match status" value="1"/>
</dbReference>
<evidence type="ECO:0000313" key="6">
    <source>
        <dbReference type="Proteomes" id="UP000321484"/>
    </source>
</evidence>
<dbReference type="CDD" id="cd06267">
    <property type="entry name" value="PBP1_LacI_sugar_binding-like"/>
    <property type="match status" value="1"/>
</dbReference>
<dbReference type="OrthoDB" id="4268837at2"/>
<dbReference type="AlphaFoldDB" id="A0A511Z1F9"/>
<evidence type="ECO:0000313" key="5">
    <source>
        <dbReference type="EMBL" id="GEN81279.1"/>
    </source>
</evidence>
<feature type="domain" description="HTH lacI-type" evidence="4">
    <location>
        <begin position="19"/>
        <end position="73"/>
    </location>
</feature>
<keyword evidence="2" id="KW-0238">DNA-binding</keyword>
<dbReference type="GO" id="GO:0003700">
    <property type="term" value="F:DNA-binding transcription factor activity"/>
    <property type="evidence" value="ECO:0007669"/>
    <property type="project" value="TreeGrafter"/>
</dbReference>
<dbReference type="CDD" id="cd01392">
    <property type="entry name" value="HTH_LacI"/>
    <property type="match status" value="1"/>
</dbReference>
<name>A0A511Z1F9_9CELL</name>
<dbReference type="Pfam" id="PF00356">
    <property type="entry name" value="LacI"/>
    <property type="match status" value="1"/>
</dbReference>
<evidence type="ECO:0000256" key="1">
    <source>
        <dbReference type="ARBA" id="ARBA00023015"/>
    </source>
</evidence>
<evidence type="ECO:0000256" key="3">
    <source>
        <dbReference type="ARBA" id="ARBA00023163"/>
    </source>
</evidence>
<dbReference type="GO" id="GO:0000976">
    <property type="term" value="F:transcription cis-regulatory region binding"/>
    <property type="evidence" value="ECO:0007669"/>
    <property type="project" value="TreeGrafter"/>
</dbReference>
<dbReference type="Gene3D" id="3.40.50.2300">
    <property type="match status" value="2"/>
</dbReference>
<gene>
    <name evidence="5" type="ORF">AFE02nite_30130</name>
</gene>
<dbReference type="SMART" id="SM00354">
    <property type="entry name" value="HTH_LACI"/>
    <property type="match status" value="1"/>
</dbReference>
<protein>
    <submittedName>
        <fullName evidence="5">LacI family transcriptional regulator</fullName>
    </submittedName>
</protein>
<evidence type="ECO:0000256" key="2">
    <source>
        <dbReference type="ARBA" id="ARBA00023125"/>
    </source>
</evidence>
<dbReference type="PANTHER" id="PTHR30146">
    <property type="entry name" value="LACI-RELATED TRANSCRIPTIONAL REPRESSOR"/>
    <property type="match status" value="1"/>
</dbReference>
<dbReference type="RefSeq" id="WP_034247990.1">
    <property type="nucleotide sequence ID" value="NZ_BJYK01000010.1"/>
</dbReference>
<keyword evidence="6" id="KW-1185">Reference proteome</keyword>
<dbReference type="SUPFAM" id="SSF53822">
    <property type="entry name" value="Periplasmic binding protein-like I"/>
    <property type="match status" value="1"/>
</dbReference>
<keyword evidence="1" id="KW-0805">Transcription regulation</keyword>
<dbReference type="EMBL" id="BJYK01000010">
    <property type="protein sequence ID" value="GEN81279.1"/>
    <property type="molecule type" value="Genomic_DNA"/>
</dbReference>
<dbReference type="Gene3D" id="1.10.260.40">
    <property type="entry name" value="lambda repressor-like DNA-binding domains"/>
    <property type="match status" value="1"/>
</dbReference>
<dbReference type="PANTHER" id="PTHR30146:SF109">
    <property type="entry name" value="HTH-TYPE TRANSCRIPTIONAL REGULATOR GALS"/>
    <property type="match status" value="1"/>
</dbReference>
<keyword evidence="3" id="KW-0804">Transcription</keyword>